<comment type="pathway">
    <text evidence="6">Amino-acid biosynthesis; L-tryptophan biosynthesis; L-tryptophan from chorismate: step 1/5.</text>
</comment>
<dbReference type="FunCoup" id="A0A263H9Q1">
    <property type="interactions" value="343"/>
</dbReference>
<dbReference type="NCBIfam" id="NF010079">
    <property type="entry name" value="PRK13564.1"/>
    <property type="match status" value="1"/>
</dbReference>
<sequence>MSSPFIRTETQSVPYHNDPTAIFATICQAQKNTLLLESAEIHSKNSLKSLLLINAALKISCLAQTVTFDALTANGTAILPLIQEQLSAISQLTKRTENQLMVEFSAPQQHLDEDRKLQAATIFDGLRCITSLYRHSSTPVFLGGLFAYDLVTNFIPMENIELKQDGLNCPDYVFYLAENLLIIDHQAQLSTLQTFCFNASTQAELTQSAVKIGEKLQKIEPHLQIKAASTEVGTNLEDDKFKDIIRALKHHINLGDVFQIVPSRRFFLACPNTLATYRQLKHNNPSPYMFFMQDEEFTLFGASPESALKYSAANRQLEIYPIAGSRPRGFDKQGNIDPDLDARLELELRLDKKELAEHLMLVDLARNDVARVCQSGTRQVKELMQIDRYSHIMHLVSRVVGTLRPELDALHAYQACMNMGTLTGAPKIKAMQLIYQFEQQKRHSYGGAVGYLGSDGNFDTCIVIRSAFVQNGIAYIQAGCGEVLDSDPQMEADETRHKASAVINAIIQTNRQPQSQGVHHGNNFIFR</sequence>
<dbReference type="InterPro" id="IPR019999">
    <property type="entry name" value="Anth_synth_I-like"/>
</dbReference>
<evidence type="ECO:0000256" key="8">
    <source>
        <dbReference type="PIRSR" id="PIRSR001373-2"/>
    </source>
</evidence>
<dbReference type="GO" id="GO:0046872">
    <property type="term" value="F:metal ion binding"/>
    <property type="evidence" value="ECO:0007669"/>
    <property type="project" value="UniProtKB-KW"/>
</dbReference>
<feature type="binding site" evidence="7">
    <location>
        <begin position="287"/>
        <end position="289"/>
    </location>
    <ligand>
        <name>L-tryptophan</name>
        <dbReference type="ChEBI" id="CHEBI:57912"/>
    </ligand>
</feature>
<evidence type="ECO:0000256" key="5">
    <source>
        <dbReference type="ARBA" id="ARBA00047683"/>
    </source>
</evidence>
<dbReference type="Proteomes" id="UP000254507">
    <property type="component" value="Unassembled WGS sequence"/>
</dbReference>
<evidence type="ECO:0000256" key="7">
    <source>
        <dbReference type="PIRSR" id="PIRSR001373-1"/>
    </source>
</evidence>
<dbReference type="InterPro" id="IPR005801">
    <property type="entry name" value="ADC_synthase"/>
</dbReference>
<feature type="domain" description="Anthranilate synthase component I N-terminal" evidence="10">
    <location>
        <begin position="18"/>
        <end position="189"/>
    </location>
</feature>
<evidence type="ECO:0000313" key="12">
    <source>
        <dbReference type="EMBL" id="SUU34980.1"/>
    </source>
</evidence>
<reference evidence="12 14" key="2">
    <citation type="submission" date="2018-06" db="EMBL/GenBank/DDBJ databases">
        <authorList>
            <consortium name="Pathogen Informatics"/>
            <person name="Doyle S."/>
        </authorList>
    </citation>
    <scope>NUCLEOTIDE SEQUENCE [LARGE SCALE GENOMIC DNA]</scope>
    <source>
        <strain evidence="12 14">NCTC10851</strain>
    </source>
</reference>
<dbReference type="Gene3D" id="3.60.120.10">
    <property type="entry name" value="Anthranilate synthase"/>
    <property type="match status" value="1"/>
</dbReference>
<feature type="binding site" evidence="7">
    <location>
        <position position="465"/>
    </location>
    <ligand>
        <name>chorismate</name>
        <dbReference type="ChEBI" id="CHEBI:29748"/>
    </ligand>
</feature>
<dbReference type="Proteomes" id="UP000215738">
    <property type="component" value="Unassembled WGS sequence"/>
</dbReference>
<dbReference type="InterPro" id="IPR006805">
    <property type="entry name" value="Anth_synth_I_N"/>
</dbReference>
<dbReference type="SUPFAM" id="SSF56322">
    <property type="entry name" value="ADC synthase"/>
    <property type="match status" value="1"/>
</dbReference>
<keyword evidence="4 6" id="KW-0456">Lyase</keyword>
<keyword evidence="6 7" id="KW-0822">Tryptophan biosynthesis</keyword>
<evidence type="ECO:0000256" key="4">
    <source>
        <dbReference type="ARBA" id="ARBA00023239"/>
    </source>
</evidence>
<dbReference type="RefSeq" id="WP_094947715.1">
    <property type="nucleotide sequence ID" value="NZ_NLFK01000013.1"/>
</dbReference>
<dbReference type="NCBIfam" id="TIGR00565">
    <property type="entry name" value="trpE_proteo"/>
    <property type="match status" value="1"/>
</dbReference>
<dbReference type="AlphaFoldDB" id="A0A263H9Q1"/>
<gene>
    <name evidence="12" type="primary">trpE</name>
    <name evidence="11" type="ORF">CFY87_10785</name>
    <name evidence="12" type="ORF">NCTC10851_00673</name>
</gene>
<comment type="catalytic activity">
    <reaction evidence="5 6">
        <text>chorismate + L-glutamine = anthranilate + pyruvate + L-glutamate + H(+)</text>
        <dbReference type="Rhea" id="RHEA:21732"/>
        <dbReference type="ChEBI" id="CHEBI:15361"/>
        <dbReference type="ChEBI" id="CHEBI:15378"/>
        <dbReference type="ChEBI" id="CHEBI:16567"/>
        <dbReference type="ChEBI" id="CHEBI:29748"/>
        <dbReference type="ChEBI" id="CHEBI:29985"/>
        <dbReference type="ChEBI" id="CHEBI:58359"/>
        <dbReference type="EC" id="4.1.3.27"/>
    </reaction>
</comment>
<reference evidence="11 13" key="1">
    <citation type="submission" date="2017-07" db="EMBL/GenBank/DDBJ databases">
        <title>Virulence factors identified in Actinobacillus seminis.</title>
        <authorList>
            <person name="Negrete-Abascal E."/>
            <person name="Vaca-Pacheco S."/>
            <person name="Montes-Garcia F."/>
            <person name="Leyto-Gil A.M."/>
            <person name="Fragoso-Garcia E."/>
            <person name="Carvente-Garcia R."/>
            <person name="Perez-Agueros S."/>
            <person name="Castelan-Sanchez H.G."/>
            <person name="Garcia-Molina A."/>
            <person name="Villamar T.E."/>
            <person name="Vazquez-Cruz C."/>
        </authorList>
    </citation>
    <scope>NUCLEOTIDE SEQUENCE [LARGE SCALE GENOMIC DNA]</scope>
    <source>
        <strain evidence="11 13">ATCC 15768</strain>
    </source>
</reference>
<dbReference type="PRINTS" id="PR00095">
    <property type="entry name" value="ANTSNTHASEI"/>
</dbReference>
<dbReference type="EC" id="4.1.3.27" evidence="6"/>
<proteinExistence type="inferred from homology"/>
<evidence type="ECO:0000256" key="6">
    <source>
        <dbReference type="PIRNR" id="PIRNR001373"/>
    </source>
</evidence>
<evidence type="ECO:0000256" key="3">
    <source>
        <dbReference type="ARBA" id="ARBA00022842"/>
    </source>
</evidence>
<feature type="binding site" evidence="8">
    <location>
        <position position="357"/>
    </location>
    <ligand>
        <name>Mg(2+)</name>
        <dbReference type="ChEBI" id="CHEBI:18420"/>
    </ligand>
</feature>
<feature type="binding site" evidence="7">
    <location>
        <position position="445"/>
    </location>
    <ligand>
        <name>chorismate</name>
        <dbReference type="ChEBI" id="CHEBI:29748"/>
    </ligand>
</feature>
<dbReference type="PANTHER" id="PTHR11236">
    <property type="entry name" value="AMINOBENZOATE/ANTHRANILATE SYNTHASE"/>
    <property type="match status" value="1"/>
</dbReference>
<evidence type="ECO:0000313" key="14">
    <source>
        <dbReference type="Proteomes" id="UP000254507"/>
    </source>
</evidence>
<keyword evidence="3 8" id="KW-0460">Magnesium</keyword>
<name>A0A263H9Q1_9PAST</name>
<evidence type="ECO:0000313" key="11">
    <source>
        <dbReference type="EMBL" id="OZN24170.1"/>
    </source>
</evidence>
<keyword evidence="6 7" id="KW-0028">Amino-acid biosynthesis</keyword>
<keyword evidence="2 8" id="KW-0479">Metal-binding</keyword>
<feature type="binding site" evidence="7">
    <location>
        <begin position="479"/>
        <end position="481"/>
    </location>
    <ligand>
        <name>chorismate</name>
        <dbReference type="ChEBI" id="CHEBI:29748"/>
    </ligand>
</feature>
<evidence type="ECO:0000259" key="9">
    <source>
        <dbReference type="Pfam" id="PF00425"/>
    </source>
</evidence>
<dbReference type="InterPro" id="IPR005257">
    <property type="entry name" value="Anth_synth_I_TrpE"/>
</dbReference>
<dbReference type="InterPro" id="IPR015890">
    <property type="entry name" value="Chorismate_C"/>
</dbReference>
<accession>A0A263H9Q1</accession>
<evidence type="ECO:0000256" key="2">
    <source>
        <dbReference type="ARBA" id="ARBA00022723"/>
    </source>
</evidence>
<dbReference type="EMBL" id="UFSB01000001">
    <property type="protein sequence ID" value="SUU34980.1"/>
    <property type="molecule type" value="Genomic_DNA"/>
</dbReference>
<comment type="similarity">
    <text evidence="1 6">Belongs to the anthranilate synthase component I family.</text>
</comment>
<dbReference type="PIRSF" id="PIRSF001373">
    <property type="entry name" value="TrpE"/>
    <property type="match status" value="1"/>
</dbReference>
<feature type="binding site" evidence="8">
    <location>
        <position position="494"/>
    </location>
    <ligand>
        <name>Mg(2+)</name>
        <dbReference type="ChEBI" id="CHEBI:18420"/>
    </ligand>
</feature>
<comment type="cofactor">
    <cofactor evidence="8">
        <name>Mg(2+)</name>
        <dbReference type="ChEBI" id="CHEBI:18420"/>
    </cofactor>
    <text evidence="8">Binds 1 Mg(2+) ion per subunit.</text>
</comment>
<evidence type="ECO:0000256" key="1">
    <source>
        <dbReference type="ARBA" id="ARBA00009562"/>
    </source>
</evidence>
<dbReference type="Pfam" id="PF04715">
    <property type="entry name" value="Anth_synt_I_N"/>
    <property type="match status" value="1"/>
</dbReference>
<dbReference type="Pfam" id="PF00425">
    <property type="entry name" value="Chorismate_bind"/>
    <property type="match status" value="1"/>
</dbReference>
<dbReference type="EMBL" id="NLFK01000013">
    <property type="protein sequence ID" value="OZN24170.1"/>
    <property type="molecule type" value="Genomic_DNA"/>
</dbReference>
<dbReference type="GO" id="GO:0004049">
    <property type="term" value="F:anthranilate synthase activity"/>
    <property type="evidence" value="ECO:0007669"/>
    <property type="project" value="UniProtKB-EC"/>
</dbReference>
<organism evidence="12 14">
    <name type="scientific">Actinobacillus seminis</name>
    <dbReference type="NCBI Taxonomy" id="722"/>
    <lineage>
        <taxon>Bacteria</taxon>
        <taxon>Pseudomonadati</taxon>
        <taxon>Pseudomonadota</taxon>
        <taxon>Gammaproteobacteria</taxon>
        <taxon>Pasteurellales</taxon>
        <taxon>Pasteurellaceae</taxon>
        <taxon>Actinobacillus</taxon>
    </lineage>
</organism>
<feature type="domain" description="Chorismate-utilising enzyme C-terminal" evidence="9">
    <location>
        <begin position="239"/>
        <end position="498"/>
    </location>
</feature>
<evidence type="ECO:0000313" key="13">
    <source>
        <dbReference type="Proteomes" id="UP000215738"/>
    </source>
</evidence>
<feature type="binding site" evidence="7">
    <location>
        <position position="38"/>
    </location>
    <ligand>
        <name>L-tryptophan</name>
        <dbReference type="ChEBI" id="CHEBI:57912"/>
    </ligand>
</feature>
<dbReference type="GO" id="GO:0000162">
    <property type="term" value="P:L-tryptophan biosynthetic process"/>
    <property type="evidence" value="ECO:0007669"/>
    <property type="project" value="UniProtKB-UniPathway"/>
</dbReference>
<protein>
    <recommendedName>
        <fullName evidence="6">Anthranilate synthase component 1</fullName>
        <ecNumber evidence="6">4.1.3.27</ecNumber>
    </recommendedName>
</protein>
<evidence type="ECO:0000259" key="10">
    <source>
        <dbReference type="Pfam" id="PF04715"/>
    </source>
</evidence>
<dbReference type="InParanoid" id="A0A263H9Q1"/>
<keyword evidence="6" id="KW-0057">Aromatic amino acid biosynthesis</keyword>
<keyword evidence="13" id="KW-1185">Reference proteome</keyword>
<dbReference type="OrthoDB" id="9803598at2"/>
<dbReference type="PANTHER" id="PTHR11236:SF49">
    <property type="entry name" value="ANTHRANILATE SYNTHASE COMPONENT 1"/>
    <property type="match status" value="1"/>
</dbReference>
<dbReference type="UniPathway" id="UPA00035">
    <property type="reaction ID" value="UER00040"/>
</dbReference>